<dbReference type="GO" id="GO:0004113">
    <property type="term" value="F:2',3'-cyclic-nucleotide 3'-phosphodiesterase activity"/>
    <property type="evidence" value="ECO:0007669"/>
    <property type="project" value="InterPro"/>
</dbReference>
<sequence length="184" mass="19967">MRLFVSVDLPDALVEPIRALQAEFADADGLDFVDPATAHVTLKFLGDVEESAYAETVAAVERAVASTRVGPFDATFGGLGVFPSLDYISVLWLGLTAGAVELAALHDAVERECVAAGFDPDGTEFTPHVTLARMRHGGGKELVRRLVRERDPEIGTARVEEVRVTESTLTHEGPEYETRERFAL</sequence>
<dbReference type="EMBL" id="BMOQ01000003">
    <property type="protein sequence ID" value="GGN11304.1"/>
    <property type="molecule type" value="Genomic_DNA"/>
</dbReference>
<feature type="short sequence motif" description="HXTX 2" evidence="2">
    <location>
        <begin position="128"/>
        <end position="131"/>
    </location>
</feature>
<protein>
    <recommendedName>
        <fullName evidence="2">RNA 2',3'-cyclic phosphodiesterase</fullName>
        <shortName evidence="2">RNA 2',3'-CPDase</shortName>
        <ecNumber evidence="2">3.1.4.58</ecNumber>
    </recommendedName>
</protein>
<evidence type="ECO:0000256" key="2">
    <source>
        <dbReference type="HAMAP-Rule" id="MF_01940"/>
    </source>
</evidence>
<accession>A0A830G8M7</accession>
<keyword evidence="4" id="KW-1185">Reference proteome</keyword>
<dbReference type="PANTHER" id="PTHR35561:SF1">
    <property type="entry name" value="RNA 2',3'-CYCLIC PHOSPHODIESTERASE"/>
    <property type="match status" value="1"/>
</dbReference>
<comment type="similarity">
    <text evidence="2">Belongs to the 2H phosphoesterase superfamily. ThpR family.</text>
</comment>
<feature type="active site" description="Proton donor" evidence="2">
    <location>
        <position position="39"/>
    </location>
</feature>
<dbReference type="OrthoDB" id="44091at2157"/>
<name>A0A830G8M7_9EURY</name>
<dbReference type="RefSeq" id="WP_188877383.1">
    <property type="nucleotide sequence ID" value="NZ_BMOQ01000003.1"/>
</dbReference>
<dbReference type="SUPFAM" id="SSF55144">
    <property type="entry name" value="LigT-like"/>
    <property type="match status" value="1"/>
</dbReference>
<dbReference type="Gene3D" id="3.90.1140.10">
    <property type="entry name" value="Cyclic phosphodiesterase"/>
    <property type="match status" value="1"/>
</dbReference>
<comment type="function">
    <text evidence="2">Hydrolyzes RNA 2',3'-cyclic phosphodiester to an RNA 2'-phosphomonoester.</text>
</comment>
<dbReference type="GO" id="GO:0008664">
    <property type="term" value="F:RNA 2',3'-cyclic 3'-phosphodiesterase activity"/>
    <property type="evidence" value="ECO:0007669"/>
    <property type="project" value="UniProtKB-EC"/>
</dbReference>
<evidence type="ECO:0000313" key="3">
    <source>
        <dbReference type="EMBL" id="GGN11304.1"/>
    </source>
</evidence>
<dbReference type="HAMAP" id="MF_01940">
    <property type="entry name" value="RNA_CPDase"/>
    <property type="match status" value="1"/>
</dbReference>
<dbReference type="Pfam" id="PF13563">
    <property type="entry name" value="2_5_RNA_ligase2"/>
    <property type="match status" value="1"/>
</dbReference>
<comment type="catalytic activity">
    <reaction evidence="2">
        <text>a 3'-end 2',3'-cyclophospho-ribonucleotide-RNA + H2O = a 3'-end 2'-phospho-ribonucleotide-RNA + H(+)</text>
        <dbReference type="Rhea" id="RHEA:11828"/>
        <dbReference type="Rhea" id="RHEA-COMP:10464"/>
        <dbReference type="Rhea" id="RHEA-COMP:17353"/>
        <dbReference type="ChEBI" id="CHEBI:15377"/>
        <dbReference type="ChEBI" id="CHEBI:15378"/>
        <dbReference type="ChEBI" id="CHEBI:83064"/>
        <dbReference type="ChEBI" id="CHEBI:173113"/>
        <dbReference type="EC" id="3.1.4.58"/>
    </reaction>
</comment>
<dbReference type="InterPro" id="IPR009097">
    <property type="entry name" value="Cyclic_Pdiesterase"/>
</dbReference>
<feature type="short sequence motif" description="HXTX 1" evidence="2">
    <location>
        <begin position="39"/>
        <end position="42"/>
    </location>
</feature>
<organism evidence="3 4">
    <name type="scientific">Halarchaeum nitratireducens</name>
    <dbReference type="NCBI Taxonomy" id="489913"/>
    <lineage>
        <taxon>Archaea</taxon>
        <taxon>Methanobacteriati</taxon>
        <taxon>Methanobacteriota</taxon>
        <taxon>Stenosarchaea group</taxon>
        <taxon>Halobacteria</taxon>
        <taxon>Halobacteriales</taxon>
        <taxon>Halobacteriaceae</taxon>
    </lineage>
</organism>
<comment type="caution">
    <text evidence="3">The sequence shown here is derived from an EMBL/GenBank/DDBJ whole genome shotgun (WGS) entry which is preliminary data.</text>
</comment>
<evidence type="ECO:0000313" key="4">
    <source>
        <dbReference type="Proteomes" id="UP000608850"/>
    </source>
</evidence>
<dbReference type="NCBIfam" id="TIGR02258">
    <property type="entry name" value="2_5_ligase"/>
    <property type="match status" value="1"/>
</dbReference>
<proteinExistence type="inferred from homology"/>
<evidence type="ECO:0000256" key="1">
    <source>
        <dbReference type="ARBA" id="ARBA00022801"/>
    </source>
</evidence>
<feature type="active site" description="Proton acceptor" evidence="2">
    <location>
        <position position="128"/>
    </location>
</feature>
<reference evidence="3 4" key="1">
    <citation type="journal article" date="2019" name="Int. J. Syst. Evol. Microbiol.">
        <title>The Global Catalogue of Microorganisms (GCM) 10K type strain sequencing project: providing services to taxonomists for standard genome sequencing and annotation.</title>
        <authorList>
            <consortium name="The Broad Institute Genomics Platform"/>
            <consortium name="The Broad Institute Genome Sequencing Center for Infectious Disease"/>
            <person name="Wu L."/>
            <person name="Ma J."/>
        </authorList>
    </citation>
    <scope>NUCLEOTIDE SEQUENCE [LARGE SCALE GENOMIC DNA]</scope>
    <source>
        <strain evidence="3 4">JCM 16331</strain>
    </source>
</reference>
<dbReference type="AlphaFoldDB" id="A0A830G8M7"/>
<dbReference type="EC" id="3.1.4.58" evidence="2"/>
<dbReference type="InterPro" id="IPR004175">
    <property type="entry name" value="RNA_CPDase"/>
</dbReference>
<keyword evidence="1 2" id="KW-0378">Hydrolase</keyword>
<gene>
    <name evidence="3" type="ORF">GCM10009021_09060</name>
</gene>
<dbReference type="Proteomes" id="UP000608850">
    <property type="component" value="Unassembled WGS sequence"/>
</dbReference>
<dbReference type="PANTHER" id="PTHR35561">
    <property type="entry name" value="RNA 2',3'-CYCLIC PHOSPHODIESTERASE"/>
    <property type="match status" value="1"/>
</dbReference>